<organism evidence="1 2">
    <name type="scientific">Blautia liquoris</name>
    <dbReference type="NCBI Taxonomy" id="2779518"/>
    <lineage>
        <taxon>Bacteria</taxon>
        <taxon>Bacillati</taxon>
        <taxon>Bacillota</taxon>
        <taxon>Clostridia</taxon>
        <taxon>Lachnospirales</taxon>
        <taxon>Lachnospiraceae</taxon>
        <taxon>Blautia</taxon>
    </lineage>
</organism>
<evidence type="ECO:0000313" key="2">
    <source>
        <dbReference type="Proteomes" id="UP000593601"/>
    </source>
</evidence>
<keyword evidence="2" id="KW-1185">Reference proteome</keyword>
<proteinExistence type="predicted"/>
<dbReference type="EMBL" id="CP063304">
    <property type="protein sequence ID" value="QOV18957.1"/>
    <property type="molecule type" value="Genomic_DNA"/>
</dbReference>
<sequence>MVEKEKACRIVNELLVYFLSNDIVDFQANVQFHNNGFRVELQGNCSKAPADMNEFAKMLRIPRNPNMEDYYDELLGTSKSHAGSREYHLLGMMIDDAQISYEDFVFKVSIYRRFEV</sequence>
<dbReference type="Proteomes" id="UP000593601">
    <property type="component" value="Chromosome"/>
</dbReference>
<accession>A0A7M2RHD3</accession>
<name>A0A7M2RHD3_9FIRM</name>
<protein>
    <submittedName>
        <fullName evidence="1">Uncharacterized protein</fullName>
    </submittedName>
</protein>
<dbReference type="RefSeq" id="WP_193735317.1">
    <property type="nucleotide sequence ID" value="NZ_CP063304.1"/>
</dbReference>
<evidence type="ECO:0000313" key="1">
    <source>
        <dbReference type="EMBL" id="QOV18957.1"/>
    </source>
</evidence>
<dbReference type="KEGG" id="bliq:INP51_13370"/>
<gene>
    <name evidence="1" type="ORF">INP51_13370</name>
</gene>
<dbReference type="AlphaFoldDB" id="A0A7M2RHD3"/>
<reference evidence="1 2" key="1">
    <citation type="submission" date="2020-10" db="EMBL/GenBank/DDBJ databases">
        <title>Blautia liquoris sp.nov., isolated from the mud in a fermentation cellar used for the production of Chinese strong-flavoured liquor.</title>
        <authorList>
            <person name="Lu L."/>
        </authorList>
    </citation>
    <scope>NUCLEOTIDE SEQUENCE [LARGE SCALE GENOMIC DNA]</scope>
    <source>
        <strain evidence="1 2">LZLJ-3</strain>
    </source>
</reference>